<reference evidence="2" key="1">
    <citation type="submission" date="2022-11" db="UniProtKB">
        <authorList>
            <consortium name="WormBaseParasite"/>
        </authorList>
    </citation>
    <scope>IDENTIFICATION</scope>
</reference>
<evidence type="ECO:0000313" key="2">
    <source>
        <dbReference type="WBParaSite" id="JU765_v2.g305.t1"/>
    </source>
</evidence>
<organism evidence="1 2">
    <name type="scientific">Panagrolaimus sp. JU765</name>
    <dbReference type="NCBI Taxonomy" id="591449"/>
    <lineage>
        <taxon>Eukaryota</taxon>
        <taxon>Metazoa</taxon>
        <taxon>Ecdysozoa</taxon>
        <taxon>Nematoda</taxon>
        <taxon>Chromadorea</taxon>
        <taxon>Rhabditida</taxon>
        <taxon>Tylenchina</taxon>
        <taxon>Panagrolaimomorpha</taxon>
        <taxon>Panagrolaimoidea</taxon>
        <taxon>Panagrolaimidae</taxon>
        <taxon>Panagrolaimus</taxon>
    </lineage>
</organism>
<name>A0AC34R379_9BILA</name>
<accession>A0AC34R379</accession>
<proteinExistence type="predicted"/>
<protein>
    <submittedName>
        <fullName evidence="2">Uncharacterized protein</fullName>
    </submittedName>
</protein>
<evidence type="ECO:0000313" key="1">
    <source>
        <dbReference type="Proteomes" id="UP000887576"/>
    </source>
</evidence>
<dbReference type="WBParaSite" id="JU765_v2.g305.t1">
    <property type="protein sequence ID" value="JU765_v2.g305.t1"/>
    <property type="gene ID" value="JU765_v2.g305"/>
</dbReference>
<dbReference type="Proteomes" id="UP000887576">
    <property type="component" value="Unplaced"/>
</dbReference>
<sequence>MVSLLTYIFVAIFGSSSWLSTNAVWMELSLMVESLPEGWSLPSYLSAVVQIACIGPLLYSIIHKCTDYDIPKAPVIQALLVFCTACQLALAFLWDRQMYIFGQERSVALIIIMFFMALVNATSNVL</sequence>